<organism evidence="1 2">
    <name type="scientific">Novosphingobium umbonatum</name>
    <dbReference type="NCBI Taxonomy" id="1908524"/>
    <lineage>
        <taxon>Bacteria</taxon>
        <taxon>Pseudomonadati</taxon>
        <taxon>Pseudomonadota</taxon>
        <taxon>Alphaproteobacteria</taxon>
        <taxon>Sphingomonadales</taxon>
        <taxon>Sphingomonadaceae</taxon>
        <taxon>Novosphingobium</taxon>
    </lineage>
</organism>
<dbReference type="AlphaFoldDB" id="A0A3S2UVN3"/>
<accession>A0A3S2UVN3</accession>
<comment type="caution">
    <text evidence="1">The sequence shown here is derived from an EMBL/GenBank/DDBJ whole genome shotgun (WGS) entry which is preliminary data.</text>
</comment>
<evidence type="ECO:0000313" key="2">
    <source>
        <dbReference type="Proteomes" id="UP000282837"/>
    </source>
</evidence>
<dbReference type="RefSeq" id="WP_127706989.1">
    <property type="nucleotide sequence ID" value="NZ_SACO01000003.1"/>
</dbReference>
<reference evidence="1 2" key="1">
    <citation type="submission" date="2019-01" db="EMBL/GenBank/DDBJ databases">
        <authorList>
            <person name="Chen W.-M."/>
        </authorList>
    </citation>
    <scope>NUCLEOTIDE SEQUENCE [LARGE SCALE GENOMIC DNA]</scope>
    <source>
        <strain evidence="1 2">FSY-9</strain>
    </source>
</reference>
<dbReference type="Proteomes" id="UP000282837">
    <property type="component" value="Unassembled WGS sequence"/>
</dbReference>
<sequence length="159" mass="18468">MTHHGGARRGAGRPRKWRFDDVLKVGQACEVAWRDAVANAFEAEKVRFFRTESDIQSLWDAAQRVPVSQRLQWYDDDEGETHRADIETELHALNETPDNPDPPPRITRIMTRPPRGTRRRIIAEIAERFGLPESVVDNLWQAYRRFERELSESQDSGET</sequence>
<gene>
    <name evidence="1" type="ORF">EOE18_05365</name>
</gene>
<keyword evidence="2" id="KW-1185">Reference proteome</keyword>
<dbReference type="EMBL" id="SACO01000003">
    <property type="protein sequence ID" value="RVU06264.1"/>
    <property type="molecule type" value="Genomic_DNA"/>
</dbReference>
<protein>
    <submittedName>
        <fullName evidence="1">Uncharacterized protein</fullName>
    </submittedName>
</protein>
<proteinExistence type="predicted"/>
<dbReference type="OrthoDB" id="8479521at2"/>
<name>A0A3S2UVN3_9SPHN</name>
<evidence type="ECO:0000313" key="1">
    <source>
        <dbReference type="EMBL" id="RVU06264.1"/>
    </source>
</evidence>